<evidence type="ECO:0000313" key="1">
    <source>
        <dbReference type="EMBL" id="KAI9513458.1"/>
    </source>
</evidence>
<dbReference type="Proteomes" id="UP001207468">
    <property type="component" value="Unassembled WGS sequence"/>
</dbReference>
<evidence type="ECO:0000313" key="2">
    <source>
        <dbReference type="Proteomes" id="UP001207468"/>
    </source>
</evidence>
<organism evidence="1 2">
    <name type="scientific">Russula earlei</name>
    <dbReference type="NCBI Taxonomy" id="71964"/>
    <lineage>
        <taxon>Eukaryota</taxon>
        <taxon>Fungi</taxon>
        <taxon>Dikarya</taxon>
        <taxon>Basidiomycota</taxon>
        <taxon>Agaricomycotina</taxon>
        <taxon>Agaricomycetes</taxon>
        <taxon>Russulales</taxon>
        <taxon>Russulaceae</taxon>
        <taxon>Russula</taxon>
    </lineage>
</organism>
<protein>
    <submittedName>
        <fullName evidence="1">Uncharacterized protein</fullName>
    </submittedName>
</protein>
<sequence>MATPSRSSTTSARLRTKTSELSDLFRSRQQSSTPSPSPQAPSKSKRKIPLFSLRKKSPVAPSPRRSPTPPPLPTPRPPTNALSPSVTESTRRHAPPPQLTISSTSFSPLPSFDDASSSKRSSISPTNSKSTRSVTRSSSSHSPNGVNKSRTPTPTSAVTLGGGSFSDSEPPRSNTRTPTALLRSYASDDEERRYLSTRPIPPSKPAPTKSLPPPPDGVSLSAAYPTPTTPSVSFPTPAGTYIPLPSDAKPPSTNIRKLAVSTSATRSPSFKLTSGSESASESAQGYTSASGSESATTGLGLGFRIRTRSGQDSGSDKGSSSRAATVRVGLLRAPNSFAAPRTTSPSPPKSPPVSLTKSSPPAFRTSFERTGPPRPVFPPPSSSAKRASPPIQGAASKSPSDIPGRRQTEPGTAPSGTKHASWLVIPKAVNTSVANSPSQAAGQGIKDTVPTKLRARAASDSRTLTSANAVLPVASNLPAPALTGLSSQQQSITATRPSPAPPATSHSNLLKSPLTIAVPVPTTQSNHVASGTNSPPAEPLPKLPRPSLSRTSSELSHHQATTPPSGSPSSSESSTRTLTIPSNAVSASGSGAVGSSCTDPSQSSGSTTASAVKSGPSVISASGNVRRPSTKDERPAIKDKNNKDSSWPPRSTSKRSSPTVSSPLAQSHTSDSPPYASPSSFSASTTAPPSPQPPPSRVIVPLPPTPANIFALQTENADLRAEIMSLRAQLENADRLARRREREIRGLRWLVINWGGDKKEIDFAATTERRPSGDAAESQEEVQAAVRYLRAESESGYGSGSVSGSHKRMSLSSAYSSVYPAESVSDGSSSEAGISQRIPFGPGPSARASEDQALDAIPERTVVGGEDTQVVEAERRRMKDERRASRALKRLSSSTLSDPPGSGMDEVVSQTMHQSNLAHGRALSIEQVIEGDLARRARVGLKGMDEVLDKLRAVAGVDSGGGVGVKAVQ</sequence>
<comment type="caution">
    <text evidence="1">The sequence shown here is derived from an EMBL/GenBank/DDBJ whole genome shotgun (WGS) entry which is preliminary data.</text>
</comment>
<name>A0ACC0UPH9_9AGAM</name>
<dbReference type="EMBL" id="JAGFNK010000001">
    <property type="protein sequence ID" value="KAI9513458.1"/>
    <property type="molecule type" value="Genomic_DNA"/>
</dbReference>
<keyword evidence="2" id="KW-1185">Reference proteome</keyword>
<gene>
    <name evidence="1" type="ORF">F5148DRAFT_1155835</name>
</gene>
<reference evidence="1" key="1">
    <citation type="submission" date="2021-03" db="EMBL/GenBank/DDBJ databases">
        <title>Evolutionary priming and transition to the ectomycorrhizal habit in an iconic lineage of mushroom-forming fungi: is preadaptation a requirement?</title>
        <authorList>
            <consortium name="DOE Joint Genome Institute"/>
            <person name="Looney B.P."/>
            <person name="Miyauchi S."/>
            <person name="Morin E."/>
            <person name="Drula E."/>
            <person name="Courty P.E."/>
            <person name="Chicoki N."/>
            <person name="Fauchery L."/>
            <person name="Kohler A."/>
            <person name="Kuo A."/>
            <person name="LaButti K."/>
            <person name="Pangilinan J."/>
            <person name="Lipzen A."/>
            <person name="Riley R."/>
            <person name="Andreopoulos W."/>
            <person name="He G."/>
            <person name="Johnson J."/>
            <person name="Barry K.W."/>
            <person name="Grigoriev I.V."/>
            <person name="Nagy L."/>
            <person name="Hibbett D."/>
            <person name="Henrissat B."/>
            <person name="Matheny P.B."/>
            <person name="Labbe J."/>
            <person name="Martin A.F."/>
        </authorList>
    </citation>
    <scope>NUCLEOTIDE SEQUENCE</scope>
    <source>
        <strain evidence="1">BPL698</strain>
    </source>
</reference>
<accession>A0ACC0UPH9</accession>
<proteinExistence type="predicted"/>